<dbReference type="InterPro" id="IPR036179">
    <property type="entry name" value="Ig-like_dom_sf"/>
</dbReference>
<comment type="subunit">
    <text evidence="12">Interacts with CD276 and this interaction enhances T-cell activation.</text>
</comment>
<keyword evidence="6 16" id="KW-0472">Membrane</keyword>
<organism evidence="19 20">
    <name type="scientific">Dipodomys ordii</name>
    <name type="common">Ord's kangaroo rat</name>
    <dbReference type="NCBI Taxonomy" id="10020"/>
    <lineage>
        <taxon>Eukaryota</taxon>
        <taxon>Metazoa</taxon>
        <taxon>Chordata</taxon>
        <taxon>Craniata</taxon>
        <taxon>Vertebrata</taxon>
        <taxon>Euteleostomi</taxon>
        <taxon>Mammalia</taxon>
        <taxon>Eutheria</taxon>
        <taxon>Euarchontoglires</taxon>
        <taxon>Glires</taxon>
        <taxon>Rodentia</taxon>
        <taxon>Castorimorpha</taxon>
        <taxon>Heteromyidae</taxon>
        <taxon>Dipodomyinae</taxon>
        <taxon>Dipodomys</taxon>
    </lineage>
</organism>
<evidence type="ECO:0000256" key="1">
    <source>
        <dbReference type="ARBA" id="ARBA00004251"/>
    </source>
</evidence>
<evidence type="ECO:0000256" key="2">
    <source>
        <dbReference type="ARBA" id="ARBA00022475"/>
    </source>
</evidence>
<keyword evidence="9" id="KW-0325">Glycoprotein</keyword>
<protein>
    <recommendedName>
        <fullName evidence="13">Trem-like transcript 2 protein</fullName>
    </recommendedName>
    <alternativeName>
        <fullName evidence="14">Triggering receptor expressed on myeloid cells-like protein 2</fullName>
    </alternativeName>
</protein>
<evidence type="ECO:0000256" key="3">
    <source>
        <dbReference type="ARBA" id="ARBA00022692"/>
    </source>
</evidence>
<feature type="region of interest" description="Disordered" evidence="15">
    <location>
        <begin position="160"/>
        <end position="218"/>
    </location>
</feature>
<keyword evidence="8" id="KW-0675">Receptor</keyword>
<evidence type="ECO:0000256" key="8">
    <source>
        <dbReference type="ARBA" id="ARBA00023170"/>
    </source>
</evidence>
<dbReference type="GO" id="GO:0038023">
    <property type="term" value="F:signaling receptor activity"/>
    <property type="evidence" value="ECO:0007669"/>
    <property type="project" value="TreeGrafter"/>
</dbReference>
<dbReference type="PROSITE" id="PS50835">
    <property type="entry name" value="IG_LIKE"/>
    <property type="match status" value="1"/>
</dbReference>
<keyword evidence="19" id="KW-1185">Reference proteome</keyword>
<comment type="function">
    <text evidence="11">Cell surface receptor that may play a role in the innate and adaptive immune response. Acts as a counter-receptor for CD276 and interaction with CD276 on T-cells enhances T-cell activation.</text>
</comment>
<dbReference type="FunFam" id="2.60.40.10:FF:001672">
    <property type="entry name" value="Triggering receptor expressed on myeloid cells like 2"/>
    <property type="match status" value="1"/>
</dbReference>
<dbReference type="InterPro" id="IPR052314">
    <property type="entry name" value="Immune_rcpt_domain"/>
</dbReference>
<feature type="compositionally biased region" description="Polar residues" evidence="15">
    <location>
        <begin position="186"/>
        <end position="197"/>
    </location>
</feature>
<proteinExistence type="predicted"/>
<dbReference type="GO" id="GO:0042110">
    <property type="term" value="P:T cell activation"/>
    <property type="evidence" value="ECO:0007669"/>
    <property type="project" value="TreeGrafter"/>
</dbReference>
<keyword evidence="4 17" id="KW-0732">Signal</keyword>
<accession>A0A1S3FF93</accession>
<dbReference type="GeneID" id="105987842"/>
<dbReference type="Gene3D" id="2.60.40.10">
    <property type="entry name" value="Immunoglobulins"/>
    <property type="match status" value="1"/>
</dbReference>
<feature type="signal peptide" evidence="17">
    <location>
        <begin position="1"/>
        <end position="18"/>
    </location>
</feature>
<evidence type="ECO:0000256" key="15">
    <source>
        <dbReference type="SAM" id="MobiDB-lite"/>
    </source>
</evidence>
<feature type="compositionally biased region" description="Low complexity" evidence="15">
    <location>
        <begin position="198"/>
        <end position="211"/>
    </location>
</feature>
<evidence type="ECO:0000256" key="11">
    <source>
        <dbReference type="ARBA" id="ARBA00059754"/>
    </source>
</evidence>
<feature type="compositionally biased region" description="Low complexity" evidence="15">
    <location>
        <begin position="163"/>
        <end position="176"/>
    </location>
</feature>
<keyword evidence="10" id="KW-0393">Immunoglobulin domain</keyword>
<evidence type="ECO:0000313" key="20">
    <source>
        <dbReference type="RefSeq" id="XP_012874719.1"/>
    </source>
</evidence>
<dbReference type="CDD" id="cd05716">
    <property type="entry name" value="IgV_pIgR_like"/>
    <property type="match status" value="1"/>
</dbReference>
<dbReference type="CTD" id="79865"/>
<keyword evidence="2" id="KW-1003">Cell membrane</keyword>
<evidence type="ECO:0000256" key="13">
    <source>
        <dbReference type="ARBA" id="ARBA00071543"/>
    </source>
</evidence>
<dbReference type="SUPFAM" id="SSF48726">
    <property type="entry name" value="Immunoglobulin"/>
    <property type="match status" value="1"/>
</dbReference>
<evidence type="ECO:0000256" key="4">
    <source>
        <dbReference type="ARBA" id="ARBA00022729"/>
    </source>
</evidence>
<evidence type="ECO:0000256" key="7">
    <source>
        <dbReference type="ARBA" id="ARBA00023157"/>
    </source>
</evidence>
<dbReference type="InterPro" id="IPR013783">
    <property type="entry name" value="Ig-like_fold"/>
</dbReference>
<dbReference type="AlphaFoldDB" id="A0A1S3FF93"/>
<evidence type="ECO:0000313" key="19">
    <source>
        <dbReference type="Proteomes" id="UP000081671"/>
    </source>
</evidence>
<feature type="chain" id="PRO_5010331685" description="Trem-like transcript 2 protein" evidence="17">
    <location>
        <begin position="19"/>
        <end position="278"/>
    </location>
</feature>
<evidence type="ECO:0000256" key="9">
    <source>
        <dbReference type="ARBA" id="ARBA00023180"/>
    </source>
</evidence>
<name>A0A1S3FF93_DIPOR</name>
<dbReference type="RefSeq" id="XP_012874719.1">
    <property type="nucleotide sequence ID" value="XM_013019265.1"/>
</dbReference>
<dbReference type="Proteomes" id="UP000081671">
    <property type="component" value="Unplaced"/>
</dbReference>
<reference evidence="20" key="1">
    <citation type="submission" date="2025-08" db="UniProtKB">
        <authorList>
            <consortium name="RefSeq"/>
        </authorList>
    </citation>
    <scope>IDENTIFICATION</scope>
    <source>
        <tissue evidence="20">Kidney</tissue>
    </source>
</reference>
<dbReference type="PANTHER" id="PTHR16423">
    <property type="entry name" value="TREM-LIKE TRANSCRIPT PROTEIN"/>
    <property type="match status" value="1"/>
</dbReference>
<evidence type="ECO:0000256" key="12">
    <source>
        <dbReference type="ARBA" id="ARBA00066031"/>
    </source>
</evidence>
<evidence type="ECO:0000256" key="14">
    <source>
        <dbReference type="ARBA" id="ARBA00082751"/>
    </source>
</evidence>
<keyword evidence="3 16" id="KW-0812">Transmembrane</keyword>
<dbReference type="InterPro" id="IPR013106">
    <property type="entry name" value="Ig_V-set"/>
</dbReference>
<keyword evidence="5 16" id="KW-1133">Transmembrane helix</keyword>
<dbReference type="InterPro" id="IPR007110">
    <property type="entry name" value="Ig-like_dom"/>
</dbReference>
<evidence type="ECO:0000256" key="17">
    <source>
        <dbReference type="SAM" id="SignalP"/>
    </source>
</evidence>
<evidence type="ECO:0000256" key="10">
    <source>
        <dbReference type="ARBA" id="ARBA00023319"/>
    </source>
</evidence>
<evidence type="ECO:0000256" key="5">
    <source>
        <dbReference type="ARBA" id="ARBA00022989"/>
    </source>
</evidence>
<evidence type="ECO:0000256" key="6">
    <source>
        <dbReference type="ARBA" id="ARBA00023136"/>
    </source>
</evidence>
<dbReference type="Pfam" id="PF07686">
    <property type="entry name" value="V-set"/>
    <property type="match status" value="1"/>
</dbReference>
<keyword evidence="7" id="KW-1015">Disulfide bond</keyword>
<dbReference type="GO" id="GO:0009986">
    <property type="term" value="C:cell surface"/>
    <property type="evidence" value="ECO:0007669"/>
    <property type="project" value="TreeGrafter"/>
</dbReference>
<gene>
    <name evidence="20" type="primary">Treml2</name>
</gene>
<feature type="transmembrane region" description="Helical" evidence="16">
    <location>
        <begin position="222"/>
        <end position="246"/>
    </location>
</feature>
<evidence type="ECO:0000256" key="16">
    <source>
        <dbReference type="SAM" id="Phobius"/>
    </source>
</evidence>
<dbReference type="OrthoDB" id="8920197at2759"/>
<comment type="subcellular location">
    <subcellularLocation>
        <location evidence="1">Cell membrane</location>
        <topology evidence="1">Single-pass type I membrane protein</topology>
    </subcellularLocation>
</comment>
<evidence type="ECO:0000259" key="18">
    <source>
        <dbReference type="PROSITE" id="PS50835"/>
    </source>
</evidence>
<dbReference type="PANTHER" id="PTHR16423:SF3">
    <property type="entry name" value="TREM-LIKE TRANSCRIPT 2 PROTEIN"/>
    <property type="match status" value="1"/>
</dbReference>
<feature type="domain" description="Ig-like" evidence="18">
    <location>
        <begin position="3"/>
        <end position="106"/>
    </location>
</feature>
<dbReference type="GO" id="GO:0005886">
    <property type="term" value="C:plasma membrane"/>
    <property type="evidence" value="ECO:0007669"/>
    <property type="project" value="UniProtKB-SubCell"/>
</dbReference>
<sequence>MAPAFILTLLWWLQDVTSGYSSVESLYTRVRHQEGDTLSVKCSYNHRKNRVEDKVWCKVRKRKCEPGFVRNWVQGPHYLLEDDAQAKVVTVTMRDLRRQDSGRYWCMRNTRGTLYPMTGFMLEVSPALTTERDPLLTHPADGLDSGFVTMGHVSTSGSQAHFTSGLLTSSPTTSESARPNSMADYSVTTSGPSWTTESPGRARASSAGPASTPTKSRPQEPYLTVLVAVLTLLPAPVMFAMVYRFWRKRHMGSYRMSSEHPRPWVYLCRAPEPLWKSA</sequence>